<dbReference type="STRING" id="319970.RV00_GL001066"/>
<dbReference type="GO" id="GO:0033013">
    <property type="term" value="P:tetrapyrrole metabolic process"/>
    <property type="evidence" value="ECO:0007669"/>
    <property type="project" value="UniProtKB-ARBA"/>
</dbReference>
<feature type="transmembrane region" description="Helical" evidence="6">
    <location>
        <begin position="132"/>
        <end position="154"/>
    </location>
</feature>
<dbReference type="GO" id="GO:0016020">
    <property type="term" value="C:membrane"/>
    <property type="evidence" value="ECO:0007669"/>
    <property type="project" value="UniProtKB-SubCell"/>
</dbReference>
<gene>
    <name evidence="7" type="ORF">RV00_GL001066</name>
</gene>
<feature type="transmembrane region" description="Helical" evidence="6">
    <location>
        <begin position="101"/>
        <end position="120"/>
    </location>
</feature>
<dbReference type="InterPro" id="IPR038330">
    <property type="entry name" value="TspO/MBR-related_sf"/>
</dbReference>
<dbReference type="EMBL" id="JXKM01000002">
    <property type="protein sequence ID" value="OJG36621.1"/>
    <property type="molecule type" value="Genomic_DNA"/>
</dbReference>
<evidence type="ECO:0008006" key="9">
    <source>
        <dbReference type="Google" id="ProtNLM"/>
    </source>
</evidence>
<dbReference type="RefSeq" id="WP_071861057.1">
    <property type="nucleotide sequence ID" value="NZ_CP151540.1"/>
</dbReference>
<keyword evidence="4 6" id="KW-1133">Transmembrane helix</keyword>
<proteinExistence type="inferred from homology"/>
<organism evidence="7 8">
    <name type="scientific">Enterococcus devriesei</name>
    <dbReference type="NCBI Taxonomy" id="319970"/>
    <lineage>
        <taxon>Bacteria</taxon>
        <taxon>Bacillati</taxon>
        <taxon>Bacillota</taxon>
        <taxon>Bacilli</taxon>
        <taxon>Lactobacillales</taxon>
        <taxon>Enterococcaceae</taxon>
        <taxon>Enterococcus</taxon>
    </lineage>
</organism>
<dbReference type="InterPro" id="IPR004307">
    <property type="entry name" value="TspO_MBR"/>
</dbReference>
<evidence type="ECO:0000256" key="4">
    <source>
        <dbReference type="ARBA" id="ARBA00022989"/>
    </source>
</evidence>
<dbReference type="PIRSF" id="PIRSF005859">
    <property type="entry name" value="PBR"/>
    <property type="match status" value="1"/>
</dbReference>
<evidence type="ECO:0000313" key="8">
    <source>
        <dbReference type="Proteomes" id="UP000183700"/>
    </source>
</evidence>
<protein>
    <recommendedName>
        <fullName evidence="9">Tryptophan-rich sensory protein</fullName>
    </recommendedName>
</protein>
<dbReference type="FunFam" id="1.20.1260.100:FF:000001">
    <property type="entry name" value="translocator protein 2"/>
    <property type="match status" value="1"/>
</dbReference>
<dbReference type="OrthoDB" id="9795496at2"/>
<evidence type="ECO:0000256" key="1">
    <source>
        <dbReference type="ARBA" id="ARBA00004141"/>
    </source>
</evidence>
<reference evidence="7 8" key="1">
    <citation type="submission" date="2014-12" db="EMBL/GenBank/DDBJ databases">
        <title>Draft genome sequences of 29 type strains of Enterococci.</title>
        <authorList>
            <person name="Zhong Z."/>
            <person name="Sun Z."/>
            <person name="Liu W."/>
            <person name="Zhang W."/>
            <person name="Zhang H."/>
        </authorList>
    </citation>
    <scope>NUCLEOTIDE SEQUENCE [LARGE SCALE GENOMIC DNA]</scope>
    <source>
        <strain evidence="7 8">DSM 22802</strain>
    </source>
</reference>
<dbReference type="Proteomes" id="UP000183700">
    <property type="component" value="Unassembled WGS sequence"/>
</dbReference>
<accession>A0A1L8SX22</accession>
<dbReference type="Gene3D" id="1.20.1260.100">
    <property type="entry name" value="TspO/MBR protein"/>
    <property type="match status" value="1"/>
</dbReference>
<name>A0A1L8SX22_9ENTE</name>
<keyword evidence="3 6" id="KW-0812">Transmembrane</keyword>
<evidence type="ECO:0000256" key="5">
    <source>
        <dbReference type="ARBA" id="ARBA00023136"/>
    </source>
</evidence>
<evidence type="ECO:0000313" key="7">
    <source>
        <dbReference type="EMBL" id="OJG36621.1"/>
    </source>
</evidence>
<dbReference type="PANTHER" id="PTHR10057">
    <property type="entry name" value="PERIPHERAL-TYPE BENZODIAZEPINE RECEPTOR"/>
    <property type="match status" value="1"/>
</dbReference>
<dbReference type="CDD" id="cd15904">
    <property type="entry name" value="TSPO_MBR"/>
    <property type="match status" value="1"/>
</dbReference>
<keyword evidence="8" id="KW-1185">Reference proteome</keyword>
<dbReference type="PANTHER" id="PTHR10057:SF0">
    <property type="entry name" value="TRANSLOCATOR PROTEIN"/>
    <property type="match status" value="1"/>
</dbReference>
<dbReference type="Pfam" id="PF03073">
    <property type="entry name" value="TspO_MBR"/>
    <property type="match status" value="1"/>
</dbReference>
<comment type="similarity">
    <text evidence="2">Belongs to the TspO/BZRP family.</text>
</comment>
<dbReference type="AlphaFoldDB" id="A0A1L8SX22"/>
<comment type="subcellular location">
    <subcellularLocation>
        <location evidence="1">Membrane</location>
        <topology evidence="1">Multi-pass membrane protein</topology>
    </subcellularLocation>
</comment>
<evidence type="ECO:0000256" key="3">
    <source>
        <dbReference type="ARBA" id="ARBA00022692"/>
    </source>
</evidence>
<evidence type="ECO:0000256" key="6">
    <source>
        <dbReference type="SAM" id="Phobius"/>
    </source>
</evidence>
<sequence length="155" mass="17453">MLNRFFKLLACIIGVELVGSLSGFFAGDIPAVYAQLNKPPFAPPGSIVGIVWTVLYALIGLALFLIIDSKERRKKTIAYSLFGIQLVLNFIWSIIFFGGTYFWIASFISLFLLISIVLSIREFRFFSNTAVICFIPYLLWIIFATYLSFGLAILN</sequence>
<evidence type="ECO:0000256" key="2">
    <source>
        <dbReference type="ARBA" id="ARBA00007524"/>
    </source>
</evidence>
<feature type="transmembrane region" description="Helical" evidence="6">
    <location>
        <begin position="5"/>
        <end position="26"/>
    </location>
</feature>
<comment type="caution">
    <text evidence="7">The sequence shown here is derived from an EMBL/GenBank/DDBJ whole genome shotgun (WGS) entry which is preliminary data.</text>
</comment>
<feature type="transmembrane region" description="Helical" evidence="6">
    <location>
        <begin position="77"/>
        <end position="95"/>
    </location>
</feature>
<feature type="transmembrane region" description="Helical" evidence="6">
    <location>
        <begin position="46"/>
        <end position="65"/>
    </location>
</feature>
<keyword evidence="5 6" id="KW-0472">Membrane</keyword>